<accession>A0A915K1A0</accession>
<feature type="transmembrane region" description="Helical" evidence="1">
    <location>
        <begin position="12"/>
        <end position="43"/>
    </location>
</feature>
<evidence type="ECO:0000313" key="3">
    <source>
        <dbReference type="WBParaSite" id="nRc.2.0.1.t31618-RA"/>
    </source>
</evidence>
<sequence>MAAMVASVGCRLRLLVIVAAVAVFLAMAVIVIAMGVAGIIMAIKANGMRMARIAAIVRSITSAGRRVREDSRRRAGAASQSKRGGRRVTLLAATASVAASSTGQKNRAHAARALHFVQKECQIGSVDSVNYAELFGPEAGDPSQNQPGDVRRYGWLLFLVVAVADVGAVGGSDVAVGGSDVEDDVAGSTSI</sequence>
<evidence type="ECO:0000256" key="1">
    <source>
        <dbReference type="SAM" id="Phobius"/>
    </source>
</evidence>
<keyword evidence="1" id="KW-0812">Transmembrane</keyword>
<reference evidence="3" key="1">
    <citation type="submission" date="2022-11" db="UniProtKB">
        <authorList>
            <consortium name="WormBaseParasite"/>
        </authorList>
    </citation>
    <scope>IDENTIFICATION</scope>
</reference>
<keyword evidence="1" id="KW-0472">Membrane</keyword>
<evidence type="ECO:0000313" key="2">
    <source>
        <dbReference type="Proteomes" id="UP000887565"/>
    </source>
</evidence>
<keyword evidence="1" id="KW-1133">Transmembrane helix</keyword>
<dbReference type="WBParaSite" id="nRc.2.0.1.t31618-RA">
    <property type="protein sequence ID" value="nRc.2.0.1.t31618-RA"/>
    <property type="gene ID" value="nRc.2.0.1.g31618"/>
</dbReference>
<dbReference type="AlphaFoldDB" id="A0A915K1A0"/>
<name>A0A915K1A0_ROMCU</name>
<dbReference type="Proteomes" id="UP000887565">
    <property type="component" value="Unplaced"/>
</dbReference>
<keyword evidence="2" id="KW-1185">Reference proteome</keyword>
<proteinExistence type="predicted"/>
<protein>
    <submittedName>
        <fullName evidence="3">Uncharacterized protein</fullName>
    </submittedName>
</protein>
<organism evidence="2 3">
    <name type="scientific">Romanomermis culicivorax</name>
    <name type="common">Nematode worm</name>
    <dbReference type="NCBI Taxonomy" id="13658"/>
    <lineage>
        <taxon>Eukaryota</taxon>
        <taxon>Metazoa</taxon>
        <taxon>Ecdysozoa</taxon>
        <taxon>Nematoda</taxon>
        <taxon>Enoplea</taxon>
        <taxon>Dorylaimia</taxon>
        <taxon>Mermithida</taxon>
        <taxon>Mermithoidea</taxon>
        <taxon>Mermithidae</taxon>
        <taxon>Romanomermis</taxon>
    </lineage>
</organism>